<organism evidence="1 2">
    <name type="scientific">Gigaspora rosea</name>
    <dbReference type="NCBI Taxonomy" id="44941"/>
    <lineage>
        <taxon>Eukaryota</taxon>
        <taxon>Fungi</taxon>
        <taxon>Fungi incertae sedis</taxon>
        <taxon>Mucoromycota</taxon>
        <taxon>Glomeromycotina</taxon>
        <taxon>Glomeromycetes</taxon>
        <taxon>Diversisporales</taxon>
        <taxon>Gigasporaceae</taxon>
        <taxon>Gigaspora</taxon>
    </lineage>
</organism>
<sequence length="56" mass="6433">MQLPFHKKMGQDEIDAVQESLQHTCRVLGSKICELMICPIYANLPPDMQSRIFEPT</sequence>
<dbReference type="InterPro" id="IPR027417">
    <property type="entry name" value="P-loop_NTPase"/>
</dbReference>
<dbReference type="EMBL" id="QKWP01000640">
    <property type="protein sequence ID" value="RIB16961.1"/>
    <property type="molecule type" value="Genomic_DNA"/>
</dbReference>
<evidence type="ECO:0000313" key="2">
    <source>
        <dbReference type="Proteomes" id="UP000266673"/>
    </source>
</evidence>
<dbReference type="Proteomes" id="UP000266673">
    <property type="component" value="Unassembled WGS sequence"/>
</dbReference>
<protein>
    <submittedName>
        <fullName evidence="1">Uncharacterized protein</fullName>
    </submittedName>
</protein>
<dbReference type="AlphaFoldDB" id="A0A397V4V6"/>
<accession>A0A397V4V6</accession>
<evidence type="ECO:0000313" key="1">
    <source>
        <dbReference type="EMBL" id="RIB16961.1"/>
    </source>
</evidence>
<dbReference type="Gene3D" id="3.40.50.300">
    <property type="entry name" value="P-loop containing nucleotide triphosphate hydrolases"/>
    <property type="match status" value="1"/>
</dbReference>
<gene>
    <name evidence="1" type="ORF">C2G38_2188617</name>
</gene>
<keyword evidence="2" id="KW-1185">Reference proteome</keyword>
<proteinExistence type="predicted"/>
<dbReference type="OrthoDB" id="10253254at2759"/>
<name>A0A397V4V6_9GLOM</name>
<reference evidence="1 2" key="1">
    <citation type="submission" date="2018-06" db="EMBL/GenBank/DDBJ databases">
        <title>Comparative genomics reveals the genomic features of Rhizophagus irregularis, R. cerebriforme, R. diaphanum and Gigaspora rosea, and their symbiotic lifestyle signature.</title>
        <authorList>
            <person name="Morin E."/>
            <person name="San Clemente H."/>
            <person name="Chen E.C.H."/>
            <person name="De La Providencia I."/>
            <person name="Hainaut M."/>
            <person name="Kuo A."/>
            <person name="Kohler A."/>
            <person name="Murat C."/>
            <person name="Tang N."/>
            <person name="Roy S."/>
            <person name="Loubradou J."/>
            <person name="Henrissat B."/>
            <person name="Grigoriev I.V."/>
            <person name="Corradi N."/>
            <person name="Roux C."/>
            <person name="Martin F.M."/>
        </authorList>
    </citation>
    <scope>NUCLEOTIDE SEQUENCE [LARGE SCALE GENOMIC DNA]</scope>
    <source>
        <strain evidence="1 2">DAOM 194757</strain>
    </source>
</reference>
<comment type="caution">
    <text evidence="1">The sequence shown here is derived from an EMBL/GenBank/DDBJ whole genome shotgun (WGS) entry which is preliminary data.</text>
</comment>
<dbReference type="STRING" id="44941.A0A397V4V6"/>